<feature type="domain" description="BED-type" evidence="11">
    <location>
        <begin position="13"/>
        <end position="64"/>
    </location>
</feature>
<proteinExistence type="predicted"/>
<keyword evidence="6" id="KW-0238">DNA-binding</keyword>
<evidence type="ECO:0000256" key="8">
    <source>
        <dbReference type="ARBA" id="ARBA00023242"/>
    </source>
</evidence>
<dbReference type="InterPro" id="IPR008906">
    <property type="entry name" value="HATC_C_dom"/>
</dbReference>
<keyword evidence="5" id="KW-0805">Transcription regulation</keyword>
<dbReference type="SMART" id="SM00614">
    <property type="entry name" value="ZnF_BED"/>
    <property type="match status" value="1"/>
</dbReference>
<keyword evidence="3 9" id="KW-0863">Zinc-finger</keyword>
<evidence type="ECO:0000313" key="13">
    <source>
        <dbReference type="Proteomes" id="UP001160148"/>
    </source>
</evidence>
<dbReference type="SUPFAM" id="SSF53098">
    <property type="entry name" value="Ribonuclease H-like"/>
    <property type="match status" value="1"/>
</dbReference>
<keyword evidence="13" id="KW-1185">Reference proteome</keyword>
<dbReference type="GO" id="GO:0046983">
    <property type="term" value="F:protein dimerization activity"/>
    <property type="evidence" value="ECO:0007669"/>
    <property type="project" value="InterPro"/>
</dbReference>
<dbReference type="InterPro" id="IPR003656">
    <property type="entry name" value="Znf_BED"/>
</dbReference>
<dbReference type="InterPro" id="IPR036236">
    <property type="entry name" value="Znf_C2H2_sf"/>
</dbReference>
<feature type="region of interest" description="Disordered" evidence="10">
    <location>
        <begin position="69"/>
        <end position="89"/>
    </location>
</feature>
<protein>
    <recommendedName>
        <fullName evidence="11">BED-type domain-containing protein</fullName>
    </recommendedName>
</protein>
<name>A0AAV0XBL9_9HEMI</name>
<dbReference type="InterPro" id="IPR052035">
    <property type="entry name" value="ZnF_BED_domain_contain"/>
</dbReference>
<dbReference type="AlphaFoldDB" id="A0AAV0XBL9"/>
<evidence type="ECO:0000256" key="4">
    <source>
        <dbReference type="ARBA" id="ARBA00022833"/>
    </source>
</evidence>
<reference evidence="12 13" key="1">
    <citation type="submission" date="2023-01" db="EMBL/GenBank/DDBJ databases">
        <authorList>
            <person name="Whitehead M."/>
        </authorList>
    </citation>
    <scope>NUCLEOTIDE SEQUENCE [LARGE SCALE GENOMIC DNA]</scope>
</reference>
<evidence type="ECO:0000313" key="12">
    <source>
        <dbReference type="EMBL" id="CAI6364992.1"/>
    </source>
</evidence>
<gene>
    <name evidence="12" type="ORF">MEUPH1_LOCUS19752</name>
</gene>
<comment type="caution">
    <text evidence="12">The sequence shown here is derived from an EMBL/GenBank/DDBJ whole genome shotgun (WGS) entry which is preliminary data.</text>
</comment>
<keyword evidence="2" id="KW-0479">Metal-binding</keyword>
<dbReference type="PANTHER" id="PTHR46481:SF10">
    <property type="entry name" value="ZINC FINGER BED DOMAIN-CONTAINING PROTEIN 39"/>
    <property type="match status" value="1"/>
</dbReference>
<dbReference type="GO" id="GO:0009791">
    <property type="term" value="P:post-embryonic development"/>
    <property type="evidence" value="ECO:0007669"/>
    <property type="project" value="UniProtKB-ARBA"/>
</dbReference>
<comment type="subcellular location">
    <subcellularLocation>
        <location evidence="1">Nucleus</location>
    </subcellularLocation>
</comment>
<sequence length="634" mass="72447">MSSSNTDNTALNKKRSNVWYHYTILQNNIAKCNVCSYKISFSGGSTGNLLRHLKTKHPTVPLQRNVQVNESNSEIIDDPEPSTSMDQNPIRQQSTSVATTSAAFLRPHNKQQSSIANFIHKPIPMSKSKMIDQQLIKMIVKEYHPFSVVEDEEFRKLIKMLCPTYIIPSRKTVTQSLLPQMFDMTLECVKDRLKNVEAVCLTTDGWTSRTNQSFISVTAHFIDPKNDTVVSSVLLGCIEFNEKHTSENLSRFLRNLVEEWNLLYKLTAVVTDNAANIKSAIRNCNWRWLSCFAHSINLIVQSSLKCIDSTLSKVKNIVQYFKKSSHALAKLNDYQKQLGSPILKLKQDCPTRWNSTYDMINRIIAIKDPIIATLAVLGNSELNCLSPQDWVILENARDILKIFYEVTVEISAKKYVTISKEIIFIKTLNKFVFNFNNNNTLPKEINSMCQVLKDELYARFGKYEENPLISQATLLDPRFKKFAFSNENHCKNAVNFLKAKAQSIILESDEPIHQQVATSTSTSNSSSMLWKEFDETVVNLIGGSNSSVAGIIEVEKYLNEPLINRSENPLVWWAERKNVYPRLYRLTKRRLCIMATSVPCERIFSKAGQVVNERRSRLTTSKISQILFLNHNML</sequence>
<keyword evidence="7" id="KW-0804">Transcription</keyword>
<evidence type="ECO:0000256" key="1">
    <source>
        <dbReference type="ARBA" id="ARBA00004123"/>
    </source>
</evidence>
<organism evidence="12 13">
    <name type="scientific">Macrosiphum euphorbiae</name>
    <name type="common">potato aphid</name>
    <dbReference type="NCBI Taxonomy" id="13131"/>
    <lineage>
        <taxon>Eukaryota</taxon>
        <taxon>Metazoa</taxon>
        <taxon>Ecdysozoa</taxon>
        <taxon>Arthropoda</taxon>
        <taxon>Hexapoda</taxon>
        <taxon>Insecta</taxon>
        <taxon>Pterygota</taxon>
        <taxon>Neoptera</taxon>
        <taxon>Paraneoptera</taxon>
        <taxon>Hemiptera</taxon>
        <taxon>Sternorrhyncha</taxon>
        <taxon>Aphidomorpha</taxon>
        <taxon>Aphidoidea</taxon>
        <taxon>Aphididae</taxon>
        <taxon>Macrosiphini</taxon>
        <taxon>Macrosiphum</taxon>
    </lineage>
</organism>
<dbReference type="GO" id="GO:0003677">
    <property type="term" value="F:DNA binding"/>
    <property type="evidence" value="ECO:0007669"/>
    <property type="project" value="UniProtKB-KW"/>
</dbReference>
<evidence type="ECO:0000256" key="7">
    <source>
        <dbReference type="ARBA" id="ARBA00023163"/>
    </source>
</evidence>
<keyword evidence="8" id="KW-0539">Nucleus</keyword>
<accession>A0AAV0XBL9</accession>
<dbReference type="GO" id="GO:0005634">
    <property type="term" value="C:nucleus"/>
    <property type="evidence" value="ECO:0007669"/>
    <property type="project" value="UniProtKB-SubCell"/>
</dbReference>
<evidence type="ECO:0000259" key="11">
    <source>
        <dbReference type="PROSITE" id="PS50808"/>
    </source>
</evidence>
<dbReference type="GO" id="GO:0008270">
    <property type="term" value="F:zinc ion binding"/>
    <property type="evidence" value="ECO:0007669"/>
    <property type="project" value="UniProtKB-KW"/>
</dbReference>
<dbReference type="SUPFAM" id="SSF57667">
    <property type="entry name" value="beta-beta-alpha zinc fingers"/>
    <property type="match status" value="1"/>
</dbReference>
<evidence type="ECO:0000256" key="5">
    <source>
        <dbReference type="ARBA" id="ARBA00023015"/>
    </source>
</evidence>
<evidence type="ECO:0000256" key="9">
    <source>
        <dbReference type="PROSITE-ProRule" id="PRU00027"/>
    </source>
</evidence>
<dbReference type="EMBL" id="CARXXK010000004">
    <property type="protein sequence ID" value="CAI6364992.1"/>
    <property type="molecule type" value="Genomic_DNA"/>
</dbReference>
<evidence type="ECO:0000256" key="10">
    <source>
        <dbReference type="SAM" id="MobiDB-lite"/>
    </source>
</evidence>
<dbReference type="PANTHER" id="PTHR46481">
    <property type="entry name" value="ZINC FINGER BED DOMAIN-CONTAINING PROTEIN 4"/>
    <property type="match status" value="1"/>
</dbReference>
<dbReference type="PROSITE" id="PS50808">
    <property type="entry name" value="ZF_BED"/>
    <property type="match status" value="1"/>
</dbReference>
<evidence type="ECO:0000256" key="2">
    <source>
        <dbReference type="ARBA" id="ARBA00022723"/>
    </source>
</evidence>
<dbReference type="InterPro" id="IPR012337">
    <property type="entry name" value="RNaseH-like_sf"/>
</dbReference>
<evidence type="ECO:0000256" key="3">
    <source>
        <dbReference type="ARBA" id="ARBA00022771"/>
    </source>
</evidence>
<keyword evidence="4" id="KW-0862">Zinc</keyword>
<dbReference type="Pfam" id="PF05699">
    <property type="entry name" value="Dimer_Tnp_hAT"/>
    <property type="match status" value="1"/>
</dbReference>
<dbReference type="Proteomes" id="UP001160148">
    <property type="component" value="Unassembled WGS sequence"/>
</dbReference>
<evidence type="ECO:0000256" key="6">
    <source>
        <dbReference type="ARBA" id="ARBA00023125"/>
    </source>
</evidence>
<dbReference type="SUPFAM" id="SSF140996">
    <property type="entry name" value="Hermes dimerisation domain"/>
    <property type="match status" value="1"/>
</dbReference>
<dbReference type="Pfam" id="PF02892">
    <property type="entry name" value="zf-BED"/>
    <property type="match status" value="1"/>
</dbReference>